<sequence length="249" mass="28218">MDINQANIDNLTNLWKKYGALPLTVDERTIGYANENWPYRSWLEDGKDIKHLLSAIPSNHVLSLWPFTCKHQYKANGRCDDYQTTETLLDKGWRVDVEQTAMYMNFDTVAPNVAPPQTSLKLLTVSSQQQLQDWLRIGSEAFGYQISESVFNTLIEDSQISLFLGQVADQPVVSALVFTHNGISGLHQFGVLPAFQGQGLSIPAMREIIYRCKQKHASTMVLQASEAGYPLYEKLGFSAQFKIKHFKRI</sequence>
<dbReference type="Proteomes" id="UP001156601">
    <property type="component" value="Unassembled WGS sequence"/>
</dbReference>
<proteinExistence type="predicted"/>
<dbReference type="SUPFAM" id="SSF55729">
    <property type="entry name" value="Acyl-CoA N-acyltransferases (Nat)"/>
    <property type="match status" value="1"/>
</dbReference>
<organism evidence="2 3">
    <name type="scientific">Agaribacter marinus</name>
    <dbReference type="NCBI Taxonomy" id="1431249"/>
    <lineage>
        <taxon>Bacteria</taxon>
        <taxon>Pseudomonadati</taxon>
        <taxon>Pseudomonadota</taxon>
        <taxon>Gammaproteobacteria</taxon>
        <taxon>Alteromonadales</taxon>
        <taxon>Alteromonadaceae</taxon>
        <taxon>Agaribacter</taxon>
    </lineage>
</organism>
<evidence type="ECO:0000259" key="1">
    <source>
        <dbReference type="PROSITE" id="PS51186"/>
    </source>
</evidence>
<feature type="domain" description="N-acetyltransferase" evidence="1">
    <location>
        <begin position="120"/>
        <end position="249"/>
    </location>
</feature>
<comment type="caution">
    <text evidence="2">The sequence shown here is derived from an EMBL/GenBank/DDBJ whole genome shotgun (WGS) entry which is preliminary data.</text>
</comment>
<evidence type="ECO:0000313" key="2">
    <source>
        <dbReference type="EMBL" id="GLR70447.1"/>
    </source>
</evidence>
<reference evidence="2" key="1">
    <citation type="journal article" date="2014" name="Int. J. Syst. Evol. Microbiol.">
        <title>Complete genome sequence of Corynebacterium casei LMG S-19264T (=DSM 44701T), isolated from a smear-ripened cheese.</title>
        <authorList>
            <consortium name="US DOE Joint Genome Institute (JGI-PGF)"/>
            <person name="Walter F."/>
            <person name="Albersmeier A."/>
            <person name="Kalinowski J."/>
            <person name="Ruckert C."/>
        </authorList>
    </citation>
    <scope>NUCLEOTIDE SEQUENCE</scope>
    <source>
        <strain evidence="2">NBRC 110023</strain>
    </source>
</reference>
<dbReference type="InterPro" id="IPR016181">
    <property type="entry name" value="Acyl_CoA_acyltransferase"/>
</dbReference>
<dbReference type="RefSeq" id="WP_284216745.1">
    <property type="nucleotide sequence ID" value="NZ_BSOT01000005.1"/>
</dbReference>
<gene>
    <name evidence="2" type="ORF">GCM10007852_13550</name>
</gene>
<dbReference type="EMBL" id="BSOT01000005">
    <property type="protein sequence ID" value="GLR70447.1"/>
    <property type="molecule type" value="Genomic_DNA"/>
</dbReference>
<reference evidence="2" key="2">
    <citation type="submission" date="2023-01" db="EMBL/GenBank/DDBJ databases">
        <title>Draft genome sequence of Agaribacter marinus strain NBRC 110023.</title>
        <authorList>
            <person name="Sun Q."/>
            <person name="Mori K."/>
        </authorList>
    </citation>
    <scope>NUCLEOTIDE SEQUENCE</scope>
    <source>
        <strain evidence="2">NBRC 110023</strain>
    </source>
</reference>
<dbReference type="Gene3D" id="3.40.630.30">
    <property type="match status" value="1"/>
</dbReference>
<keyword evidence="3" id="KW-1185">Reference proteome</keyword>
<protein>
    <recommendedName>
        <fullName evidence="1">N-acetyltransferase domain-containing protein</fullName>
    </recommendedName>
</protein>
<name>A0AA37SWL5_9ALTE</name>
<dbReference type="AlphaFoldDB" id="A0AA37SWL5"/>
<dbReference type="GO" id="GO:0016747">
    <property type="term" value="F:acyltransferase activity, transferring groups other than amino-acyl groups"/>
    <property type="evidence" value="ECO:0007669"/>
    <property type="project" value="InterPro"/>
</dbReference>
<dbReference type="InterPro" id="IPR000182">
    <property type="entry name" value="GNAT_dom"/>
</dbReference>
<evidence type="ECO:0000313" key="3">
    <source>
        <dbReference type="Proteomes" id="UP001156601"/>
    </source>
</evidence>
<dbReference type="PROSITE" id="PS51186">
    <property type="entry name" value="GNAT"/>
    <property type="match status" value="1"/>
</dbReference>
<dbReference type="Pfam" id="PF13673">
    <property type="entry name" value="Acetyltransf_10"/>
    <property type="match status" value="1"/>
</dbReference>
<accession>A0AA37SWL5</accession>